<feature type="chain" id="PRO_5019529151" evidence="1">
    <location>
        <begin position="21"/>
        <end position="274"/>
    </location>
</feature>
<evidence type="ECO:0000313" key="2">
    <source>
        <dbReference type="EMBL" id="RJX67658.1"/>
    </source>
</evidence>
<feature type="signal peptide" evidence="1">
    <location>
        <begin position="1"/>
        <end position="20"/>
    </location>
</feature>
<name>A0A419R129_9SPHN</name>
<dbReference type="EMBL" id="RAHJ01000018">
    <property type="protein sequence ID" value="RJX67658.1"/>
    <property type="molecule type" value="Genomic_DNA"/>
</dbReference>
<dbReference type="AlphaFoldDB" id="A0A419R129"/>
<keyword evidence="1" id="KW-0732">Signal</keyword>
<evidence type="ECO:0000256" key="1">
    <source>
        <dbReference type="SAM" id="SignalP"/>
    </source>
</evidence>
<dbReference type="Proteomes" id="UP000284322">
    <property type="component" value="Unassembled WGS sequence"/>
</dbReference>
<reference evidence="2 3" key="1">
    <citation type="submission" date="2018-09" db="EMBL/GenBank/DDBJ databases">
        <title>Altererythrobacter sp.Ery1 and Ery12, the genome sequencing of novel strains in genus Alterythrobacter.</title>
        <authorList>
            <person name="Cheng H."/>
            <person name="Wu Y.-H."/>
            <person name="Fang C."/>
            <person name="Xu X.-W."/>
        </authorList>
    </citation>
    <scope>NUCLEOTIDE SEQUENCE [LARGE SCALE GENOMIC DNA]</scope>
    <source>
        <strain evidence="2 3">Ery12</strain>
    </source>
</reference>
<proteinExistence type="predicted"/>
<evidence type="ECO:0000313" key="3">
    <source>
        <dbReference type="Proteomes" id="UP000284322"/>
    </source>
</evidence>
<accession>A0A419R129</accession>
<sequence>MQFSAARLARASFVFAFAIASIGVASKAQQSEVPPPPDPGVSGSDTYVATWEDIQEERSKAFATLGIAPQQQALRAQVRNSARKLVQNNLTATRSAEIPDLFIDEIAQLLLSIGYGPGDLPKSQGDATSTILSAQNVVSGNPTFDDYLALSKDVVVATIESISAAQDADDGMNLTVTFTVDKVAKGNLQPGQTVTIRQYSNSPPGASPANPEGQYLLFLSQARYDYVSARRAGRRPQRSGQVFGEVFQPYRVEGDRLLSVGEGQPVPTKAVSAI</sequence>
<gene>
    <name evidence="2" type="ORF">D6858_06535</name>
</gene>
<organism evidence="2 3">
    <name type="scientific">Tsuneonella suprasediminis</name>
    <dbReference type="NCBI Taxonomy" id="2306996"/>
    <lineage>
        <taxon>Bacteria</taxon>
        <taxon>Pseudomonadati</taxon>
        <taxon>Pseudomonadota</taxon>
        <taxon>Alphaproteobacteria</taxon>
        <taxon>Sphingomonadales</taxon>
        <taxon>Erythrobacteraceae</taxon>
        <taxon>Tsuneonella</taxon>
    </lineage>
</organism>
<keyword evidence="3" id="KW-1185">Reference proteome</keyword>
<protein>
    <submittedName>
        <fullName evidence="2">Uncharacterized protein</fullName>
    </submittedName>
</protein>
<comment type="caution">
    <text evidence="2">The sequence shown here is derived from an EMBL/GenBank/DDBJ whole genome shotgun (WGS) entry which is preliminary data.</text>
</comment>
<dbReference type="RefSeq" id="WP_120108446.1">
    <property type="nucleotide sequence ID" value="NZ_RAHJ01000018.1"/>
</dbReference>